<dbReference type="InterPro" id="IPR016064">
    <property type="entry name" value="NAD/diacylglycerol_kinase_sf"/>
</dbReference>
<dbReference type="GO" id="GO:0016020">
    <property type="term" value="C:membrane"/>
    <property type="evidence" value="ECO:0007669"/>
    <property type="project" value="TreeGrafter"/>
</dbReference>
<dbReference type="AlphaFoldDB" id="A0A4U5M6M9"/>
<name>A0A4U5M6M9_STECR</name>
<dbReference type="InterPro" id="IPR017438">
    <property type="entry name" value="ATP-NAD_kinase_N"/>
</dbReference>
<dbReference type="PANTHER" id="PTHR12358:SF31">
    <property type="entry name" value="ACYLGLYCEROL KINASE, MITOCHONDRIAL"/>
    <property type="match status" value="1"/>
</dbReference>
<organism evidence="3 4">
    <name type="scientific">Steinernema carpocapsae</name>
    <name type="common">Entomopathogenic nematode</name>
    <dbReference type="NCBI Taxonomy" id="34508"/>
    <lineage>
        <taxon>Eukaryota</taxon>
        <taxon>Metazoa</taxon>
        <taxon>Ecdysozoa</taxon>
        <taxon>Nematoda</taxon>
        <taxon>Chromadorea</taxon>
        <taxon>Rhabditida</taxon>
        <taxon>Tylenchina</taxon>
        <taxon>Panagrolaimomorpha</taxon>
        <taxon>Strongyloidoidea</taxon>
        <taxon>Steinernematidae</taxon>
        <taxon>Steinernema</taxon>
    </lineage>
</organism>
<sequence length="488" mass="54571">MAAIATKVGNAGKTLWRHKKKSAVAGIALYHLGDWLHGLHRDQLIRTAYAREALKFGVVPISCEDTPRRVTVLVNINANERHVNDKFTKNALPLLHLAGLQVDVIKAETPEQLRSLAAVIDKTETDAIFVVGGDGTLAEVLTGIFEEHKPERGAAQVPIGVFPGGNDNRSLQLLIPDLFQGKDDVRLQCESAMAVIENSVTRVRPFKCSITSLVPVAEAPKAEEPTEDTASDPDAPKKLSPEKHADGAVFYALSDVTAGWFNHIEQRKHKLWYWFGWKRKFAYFWEMLKRSPEPLEVDVAYEEFCTGCRRCRPAIVVQEKPAWRWWHMFTGTPRYANPQVRKDYSNIVNENCGRQHTDKVVASDLVISNIQSDPAVSETGKLVLIANDGANTGRFDVISDGWKRCASNLASVSTNPDFYTTKLSASAIELFVKFLPSFIPKLAVAGEWRTLEDCANKKVRIEATDKVVDLFVPRQLRFDHESAEQQQN</sequence>
<dbReference type="SUPFAM" id="SSF111331">
    <property type="entry name" value="NAD kinase/diacylglycerol kinase-like"/>
    <property type="match status" value="1"/>
</dbReference>
<dbReference type="GO" id="GO:0047620">
    <property type="term" value="F:acylglycerol kinase activity"/>
    <property type="evidence" value="ECO:0007669"/>
    <property type="project" value="TreeGrafter"/>
</dbReference>
<dbReference type="GO" id="GO:0004143">
    <property type="term" value="F:ATP-dependent diacylglycerol kinase activity"/>
    <property type="evidence" value="ECO:0007669"/>
    <property type="project" value="TreeGrafter"/>
</dbReference>
<dbReference type="GO" id="GO:0046512">
    <property type="term" value="P:sphingosine biosynthetic process"/>
    <property type="evidence" value="ECO:0007669"/>
    <property type="project" value="TreeGrafter"/>
</dbReference>
<dbReference type="GO" id="GO:0001729">
    <property type="term" value="F:ceramide kinase activity"/>
    <property type="evidence" value="ECO:0007669"/>
    <property type="project" value="TreeGrafter"/>
</dbReference>
<dbReference type="InterPro" id="IPR050187">
    <property type="entry name" value="Lipid_Phosphate_FormReg"/>
</dbReference>
<evidence type="ECO:0000313" key="3">
    <source>
        <dbReference type="EMBL" id="TKR64526.1"/>
    </source>
</evidence>
<dbReference type="EMBL" id="AZBU02000009">
    <property type="protein sequence ID" value="TKR64526.1"/>
    <property type="molecule type" value="Genomic_DNA"/>
</dbReference>
<accession>A0A4U5M6M9</accession>
<feature type="region of interest" description="Disordered" evidence="1">
    <location>
        <begin position="219"/>
        <end position="239"/>
    </location>
</feature>
<dbReference type="InterPro" id="IPR001206">
    <property type="entry name" value="Diacylglycerol_kinase_cat_dom"/>
</dbReference>
<feature type="domain" description="DAGKc" evidence="2">
    <location>
        <begin position="65"/>
        <end position="212"/>
    </location>
</feature>
<keyword evidence="4" id="KW-1185">Reference proteome</keyword>
<protein>
    <recommendedName>
        <fullName evidence="2">DAGKc domain-containing protein</fullName>
    </recommendedName>
</protein>
<dbReference type="Gene3D" id="3.40.50.10330">
    <property type="entry name" value="Probable inorganic polyphosphate/atp-NAD kinase, domain 1"/>
    <property type="match status" value="1"/>
</dbReference>
<evidence type="ECO:0000259" key="2">
    <source>
        <dbReference type="PROSITE" id="PS50146"/>
    </source>
</evidence>
<comment type="caution">
    <text evidence="3">The sequence shown here is derived from an EMBL/GenBank/DDBJ whole genome shotgun (WGS) entry which is preliminary data.</text>
</comment>
<gene>
    <name evidence="3" type="ORF">L596_025040</name>
</gene>
<dbReference type="OrthoDB" id="9979394at2759"/>
<dbReference type="STRING" id="34508.A0A4U5M6M9"/>
<reference evidence="3 4" key="2">
    <citation type="journal article" date="2019" name="G3 (Bethesda)">
        <title>Hybrid Assembly of the Genome of the Entomopathogenic Nematode Steinernema carpocapsae Identifies the X-Chromosome.</title>
        <authorList>
            <person name="Serra L."/>
            <person name="Macchietto M."/>
            <person name="Macias-Munoz A."/>
            <person name="McGill C.J."/>
            <person name="Rodriguez I.M."/>
            <person name="Rodriguez B."/>
            <person name="Murad R."/>
            <person name="Mortazavi A."/>
        </authorList>
    </citation>
    <scope>NUCLEOTIDE SEQUENCE [LARGE SCALE GENOMIC DNA]</scope>
    <source>
        <strain evidence="3 4">ALL</strain>
    </source>
</reference>
<evidence type="ECO:0000256" key="1">
    <source>
        <dbReference type="SAM" id="MobiDB-lite"/>
    </source>
</evidence>
<dbReference type="Pfam" id="PF00781">
    <property type="entry name" value="DAGK_cat"/>
    <property type="match status" value="1"/>
</dbReference>
<dbReference type="PANTHER" id="PTHR12358">
    <property type="entry name" value="SPHINGOSINE KINASE"/>
    <property type="match status" value="1"/>
</dbReference>
<dbReference type="GO" id="GO:0005739">
    <property type="term" value="C:mitochondrion"/>
    <property type="evidence" value="ECO:0007669"/>
    <property type="project" value="TreeGrafter"/>
</dbReference>
<dbReference type="PROSITE" id="PS50146">
    <property type="entry name" value="DAGK"/>
    <property type="match status" value="1"/>
</dbReference>
<evidence type="ECO:0000313" key="4">
    <source>
        <dbReference type="Proteomes" id="UP000298663"/>
    </source>
</evidence>
<dbReference type="GO" id="GO:0046513">
    <property type="term" value="P:ceramide biosynthetic process"/>
    <property type="evidence" value="ECO:0007669"/>
    <property type="project" value="TreeGrafter"/>
</dbReference>
<reference evidence="3 4" key="1">
    <citation type="journal article" date="2015" name="Genome Biol.">
        <title>Comparative genomics of Steinernema reveals deeply conserved gene regulatory networks.</title>
        <authorList>
            <person name="Dillman A.R."/>
            <person name="Macchietto M."/>
            <person name="Porter C.F."/>
            <person name="Rogers A."/>
            <person name="Williams B."/>
            <person name="Antoshechkin I."/>
            <person name="Lee M.M."/>
            <person name="Goodwin Z."/>
            <person name="Lu X."/>
            <person name="Lewis E.E."/>
            <person name="Goodrich-Blair H."/>
            <person name="Stock S.P."/>
            <person name="Adams B.J."/>
            <person name="Sternberg P.W."/>
            <person name="Mortazavi A."/>
        </authorList>
    </citation>
    <scope>NUCLEOTIDE SEQUENCE [LARGE SCALE GENOMIC DNA]</scope>
    <source>
        <strain evidence="3 4">ALL</strain>
    </source>
</reference>
<dbReference type="Proteomes" id="UP000298663">
    <property type="component" value="Unassembled WGS sequence"/>
</dbReference>
<proteinExistence type="predicted"/>